<keyword evidence="7 10" id="KW-0378">Hydrolase</keyword>
<dbReference type="FunFam" id="3.30.540.10:FF:000003">
    <property type="entry name" value="Inositol-1-monophosphatase"/>
    <property type="match status" value="1"/>
</dbReference>
<dbReference type="GO" id="GO:0046872">
    <property type="term" value="F:metal ion binding"/>
    <property type="evidence" value="ECO:0007669"/>
    <property type="project" value="UniProtKB-KW"/>
</dbReference>
<feature type="binding site" evidence="9">
    <location>
        <position position="157"/>
    </location>
    <ligand>
        <name>Mg(2+)</name>
        <dbReference type="ChEBI" id="CHEBI:18420"/>
        <label>1</label>
        <note>catalytic</note>
    </ligand>
</feature>
<sequence>MAEDEAPKPEAPAPAGTLRARPGTVRPPMPAGPVRPDAPPPTRPRRPRLERGEGAPAPEPLHRTTAVGGGSSRLSPALTVVVAAVRKAGKALLKDFGEVENLQVSMKGPGDFVSQADLKAEKTLRAELARARPNFGFLMEESGLSGNEDWEYRWVVDPLDGTTNFLHGIPHWAISVAVEKRGNDRTPDEVVAGVIYNPAADELFWAEKGGGAFLNDRRLRVSGRRQMIDALFATGIPFASVPRKAEFSSILARLMPQVSGVRRFGAAALDLAWVAAGRYDGFWELGLNKWDIGAGLLMVKEAGGFVSDPEGGDAWTDGHVVAGNPILQPQLRAVVSEGIAAVAAARGRTGA</sequence>
<keyword evidence="13" id="KW-1185">Reference proteome</keyword>
<feature type="binding site" evidence="9">
    <location>
        <position position="160"/>
    </location>
    <ligand>
        <name>Mg(2+)</name>
        <dbReference type="ChEBI" id="CHEBI:18420"/>
        <label>1</label>
        <note>catalytic</note>
    </ligand>
</feature>
<evidence type="ECO:0000256" key="6">
    <source>
        <dbReference type="ARBA" id="ARBA00022723"/>
    </source>
</evidence>
<comment type="catalytic activity">
    <reaction evidence="1 10">
        <text>a myo-inositol phosphate + H2O = myo-inositol + phosphate</text>
        <dbReference type="Rhea" id="RHEA:24056"/>
        <dbReference type="ChEBI" id="CHEBI:15377"/>
        <dbReference type="ChEBI" id="CHEBI:17268"/>
        <dbReference type="ChEBI" id="CHEBI:43474"/>
        <dbReference type="ChEBI" id="CHEBI:84139"/>
        <dbReference type="EC" id="3.1.3.25"/>
    </reaction>
</comment>
<dbReference type="InterPro" id="IPR022337">
    <property type="entry name" value="Inositol_monophosphatase_SuhB"/>
</dbReference>
<dbReference type="Gene3D" id="3.30.540.10">
    <property type="entry name" value="Fructose-1,6-Bisphosphatase, subunit A, domain 1"/>
    <property type="match status" value="1"/>
</dbReference>
<proteinExistence type="inferred from homology"/>
<feature type="region of interest" description="Disordered" evidence="11">
    <location>
        <begin position="1"/>
        <end position="73"/>
    </location>
</feature>
<dbReference type="GO" id="GO:0006020">
    <property type="term" value="P:inositol metabolic process"/>
    <property type="evidence" value="ECO:0007669"/>
    <property type="project" value="TreeGrafter"/>
</dbReference>
<dbReference type="GO" id="GO:0007165">
    <property type="term" value="P:signal transduction"/>
    <property type="evidence" value="ECO:0007669"/>
    <property type="project" value="TreeGrafter"/>
</dbReference>
<feature type="compositionally biased region" description="Pro residues" evidence="11">
    <location>
        <begin position="25"/>
        <end position="42"/>
    </location>
</feature>
<feature type="binding site" evidence="9">
    <location>
        <position position="291"/>
    </location>
    <ligand>
        <name>Mg(2+)</name>
        <dbReference type="ChEBI" id="CHEBI:18420"/>
        <label>1</label>
        <note>catalytic</note>
    </ligand>
</feature>
<dbReference type="InterPro" id="IPR000760">
    <property type="entry name" value="Inositol_monophosphatase-like"/>
</dbReference>
<dbReference type="InterPro" id="IPR033942">
    <property type="entry name" value="IMPase"/>
</dbReference>
<dbReference type="Gene3D" id="3.40.190.80">
    <property type="match status" value="1"/>
</dbReference>
<dbReference type="CDD" id="cd01639">
    <property type="entry name" value="IMPase"/>
    <property type="match status" value="1"/>
</dbReference>
<evidence type="ECO:0000313" key="12">
    <source>
        <dbReference type="EMBL" id="PZW50316.1"/>
    </source>
</evidence>
<evidence type="ECO:0000256" key="4">
    <source>
        <dbReference type="ARBA" id="ARBA00013106"/>
    </source>
</evidence>
<dbReference type="PRINTS" id="PR00377">
    <property type="entry name" value="IMPHPHTASES"/>
</dbReference>
<keyword evidence="6 9" id="KW-0479">Metal-binding</keyword>
<evidence type="ECO:0000256" key="3">
    <source>
        <dbReference type="ARBA" id="ARBA00009759"/>
    </source>
</evidence>
<evidence type="ECO:0000256" key="5">
    <source>
        <dbReference type="ARBA" id="ARBA00019784"/>
    </source>
</evidence>
<dbReference type="SUPFAM" id="SSF56655">
    <property type="entry name" value="Carbohydrate phosphatase"/>
    <property type="match status" value="1"/>
</dbReference>
<dbReference type="Proteomes" id="UP000249688">
    <property type="component" value="Unassembled WGS sequence"/>
</dbReference>
<dbReference type="InterPro" id="IPR020583">
    <property type="entry name" value="Inositol_monoP_metal-BS"/>
</dbReference>
<comment type="caution">
    <text evidence="12">The sequence shown here is derived from an EMBL/GenBank/DDBJ whole genome shotgun (WGS) entry which is preliminary data.</text>
</comment>
<dbReference type="EC" id="3.1.3.25" evidence="4 10"/>
<gene>
    <name evidence="12" type="ORF">C8P66_1024</name>
</gene>
<evidence type="ECO:0000256" key="11">
    <source>
        <dbReference type="SAM" id="MobiDB-lite"/>
    </source>
</evidence>
<dbReference type="AlphaFoldDB" id="A0A2W7IRU2"/>
<evidence type="ECO:0000256" key="8">
    <source>
        <dbReference type="ARBA" id="ARBA00022842"/>
    </source>
</evidence>
<accession>A0A2W7IRU2</accession>
<dbReference type="GO" id="GO:0008934">
    <property type="term" value="F:inositol monophosphate 1-phosphatase activity"/>
    <property type="evidence" value="ECO:0007669"/>
    <property type="project" value="InterPro"/>
</dbReference>
<dbReference type="PRINTS" id="PR01959">
    <property type="entry name" value="SBIMPHPHTASE"/>
</dbReference>
<comment type="cofactor">
    <cofactor evidence="2 9 10">
        <name>Mg(2+)</name>
        <dbReference type="ChEBI" id="CHEBI:18420"/>
    </cofactor>
</comment>
<dbReference type="PANTHER" id="PTHR20854">
    <property type="entry name" value="INOSITOL MONOPHOSPHATASE"/>
    <property type="match status" value="1"/>
</dbReference>
<dbReference type="PROSITE" id="PS00629">
    <property type="entry name" value="IMP_1"/>
    <property type="match status" value="1"/>
</dbReference>
<feature type="binding site" evidence="9">
    <location>
        <position position="140"/>
    </location>
    <ligand>
        <name>Mg(2+)</name>
        <dbReference type="ChEBI" id="CHEBI:18420"/>
        <label>1</label>
        <note>catalytic</note>
    </ligand>
</feature>
<name>A0A2W7IRU2_9PROT</name>
<organism evidence="12 13">
    <name type="scientific">Humitalea rosea</name>
    <dbReference type="NCBI Taxonomy" id="990373"/>
    <lineage>
        <taxon>Bacteria</taxon>
        <taxon>Pseudomonadati</taxon>
        <taxon>Pseudomonadota</taxon>
        <taxon>Alphaproteobacteria</taxon>
        <taxon>Acetobacterales</taxon>
        <taxon>Roseomonadaceae</taxon>
        <taxon>Humitalea</taxon>
    </lineage>
</organism>
<reference evidence="12 13" key="1">
    <citation type="submission" date="2018-06" db="EMBL/GenBank/DDBJ databases">
        <title>Genomic Encyclopedia of Archaeal and Bacterial Type Strains, Phase II (KMG-II): from individual species to whole genera.</title>
        <authorList>
            <person name="Goeker M."/>
        </authorList>
    </citation>
    <scope>NUCLEOTIDE SEQUENCE [LARGE SCALE GENOMIC DNA]</scope>
    <source>
        <strain evidence="12 13">DSM 24525</strain>
    </source>
</reference>
<protein>
    <recommendedName>
        <fullName evidence="5 10">Inositol-1-monophosphatase</fullName>
        <ecNumber evidence="4 10">3.1.3.25</ecNumber>
    </recommendedName>
</protein>
<dbReference type="Pfam" id="PF00459">
    <property type="entry name" value="Inositol_P"/>
    <property type="match status" value="1"/>
</dbReference>
<evidence type="ECO:0000256" key="9">
    <source>
        <dbReference type="PIRSR" id="PIRSR600760-2"/>
    </source>
</evidence>
<keyword evidence="8 9" id="KW-0460">Magnesium</keyword>
<feature type="binding site" evidence="9">
    <location>
        <position position="159"/>
    </location>
    <ligand>
        <name>Mg(2+)</name>
        <dbReference type="ChEBI" id="CHEBI:18420"/>
        <label>1</label>
        <note>catalytic</note>
    </ligand>
</feature>
<evidence type="ECO:0000256" key="7">
    <source>
        <dbReference type="ARBA" id="ARBA00022801"/>
    </source>
</evidence>
<evidence type="ECO:0000256" key="10">
    <source>
        <dbReference type="RuleBase" id="RU364068"/>
    </source>
</evidence>
<comment type="similarity">
    <text evidence="3 10">Belongs to the inositol monophosphatase superfamily.</text>
</comment>
<evidence type="ECO:0000313" key="13">
    <source>
        <dbReference type="Proteomes" id="UP000249688"/>
    </source>
</evidence>
<dbReference type="PANTHER" id="PTHR20854:SF4">
    <property type="entry name" value="INOSITOL-1-MONOPHOSPHATASE-RELATED"/>
    <property type="match status" value="1"/>
</dbReference>
<evidence type="ECO:0000256" key="2">
    <source>
        <dbReference type="ARBA" id="ARBA00001946"/>
    </source>
</evidence>
<dbReference type="EMBL" id="QKYU01000002">
    <property type="protein sequence ID" value="PZW50316.1"/>
    <property type="molecule type" value="Genomic_DNA"/>
</dbReference>
<evidence type="ECO:0000256" key="1">
    <source>
        <dbReference type="ARBA" id="ARBA00001033"/>
    </source>
</evidence>